<evidence type="ECO:0000313" key="3">
    <source>
        <dbReference type="Proteomes" id="UP000267268"/>
    </source>
</evidence>
<dbReference type="GO" id="GO:0016787">
    <property type="term" value="F:hydrolase activity"/>
    <property type="evidence" value="ECO:0007669"/>
    <property type="project" value="UniProtKB-KW"/>
</dbReference>
<keyword evidence="2" id="KW-0378">Hydrolase</keyword>
<dbReference type="Gene3D" id="3.40.50.1820">
    <property type="entry name" value="alpha/beta hydrolase"/>
    <property type="match status" value="1"/>
</dbReference>
<evidence type="ECO:0000313" key="2">
    <source>
        <dbReference type="EMBL" id="AZQ63001.1"/>
    </source>
</evidence>
<dbReference type="EMBL" id="CP034562">
    <property type="protein sequence ID" value="AZQ63001.1"/>
    <property type="molecule type" value="Genomic_DNA"/>
</dbReference>
<evidence type="ECO:0000259" key="1">
    <source>
        <dbReference type="Pfam" id="PF12146"/>
    </source>
</evidence>
<accession>A0A3Q9FPK2</accession>
<dbReference type="RefSeq" id="WP_126615065.1">
    <property type="nucleotide sequence ID" value="NZ_CP034562.1"/>
</dbReference>
<dbReference type="AlphaFoldDB" id="A0A3Q9FPK2"/>
<dbReference type="InterPro" id="IPR022742">
    <property type="entry name" value="Hydrolase_4"/>
</dbReference>
<dbReference type="Proteomes" id="UP000267268">
    <property type="component" value="Chromosome 1"/>
</dbReference>
<keyword evidence="3" id="KW-1185">Reference proteome</keyword>
<protein>
    <submittedName>
        <fullName evidence="2">Alpha/beta hydrolase</fullName>
    </submittedName>
</protein>
<gene>
    <name evidence="2" type="ORF">EI427_12340</name>
</gene>
<dbReference type="Pfam" id="PF12146">
    <property type="entry name" value="Hydrolase_4"/>
    <property type="match status" value="1"/>
</dbReference>
<dbReference type="KEGG" id="fll:EI427_12340"/>
<feature type="domain" description="Serine aminopeptidase S33" evidence="1">
    <location>
        <begin position="66"/>
        <end position="237"/>
    </location>
</feature>
<proteinExistence type="predicted"/>
<dbReference type="InterPro" id="IPR029058">
    <property type="entry name" value="AB_hydrolase_fold"/>
</dbReference>
<organism evidence="2 3">
    <name type="scientific">Flammeovirga pectinis</name>
    <dbReference type="NCBI Taxonomy" id="2494373"/>
    <lineage>
        <taxon>Bacteria</taxon>
        <taxon>Pseudomonadati</taxon>
        <taxon>Bacteroidota</taxon>
        <taxon>Cytophagia</taxon>
        <taxon>Cytophagales</taxon>
        <taxon>Flammeovirgaceae</taxon>
        <taxon>Flammeovirga</taxon>
    </lineage>
</organism>
<name>A0A3Q9FPK2_9BACT</name>
<sequence>MKDLDTKYNIFNVFGKGEDLLICIHGYGQTYKVFTTLPNILKNTIILTINLPHHPFKGKLDDLDSEIYFKEMKIFIEKFTSEKKIKSWSICGYSIGARVACYLYLHYPTKCRELHLVAPDGVGNNFIFPFATSKLIQPVFKLIMTNTVKVSKLISVAKFLNLISVKQEHFIKLNLANKLYSTRVAKTWIAISQTKFSKTDLIKKAINSDTCLILFLGKHDAIILKKDLKSFIHQLPEDSVIYLEADHNRVLFKYFEWLKTKKTSQDAS</sequence>
<reference evidence="2 3" key="1">
    <citation type="submission" date="2018-12" db="EMBL/GenBank/DDBJ databases">
        <title>Flammeovirga pectinis sp. nov., isolated from the gut of the Korean scallop, Patinopecten yessoensis.</title>
        <authorList>
            <person name="Bae J.-W."/>
            <person name="Jeong Y.-S."/>
            <person name="Kang W."/>
        </authorList>
    </citation>
    <scope>NUCLEOTIDE SEQUENCE [LARGE SCALE GENOMIC DNA]</scope>
    <source>
        <strain evidence="2 3">L12M1</strain>
    </source>
</reference>
<dbReference type="SUPFAM" id="SSF53474">
    <property type="entry name" value="alpha/beta-Hydrolases"/>
    <property type="match status" value="1"/>
</dbReference>
<dbReference type="OrthoDB" id="975949at2"/>